<evidence type="ECO:0000313" key="3">
    <source>
        <dbReference type="Proteomes" id="UP000014909"/>
    </source>
</evidence>
<organism evidence="2 3">
    <name type="scientific">Alteromonas mediterranea 615</name>
    <dbReference type="NCBI Taxonomy" id="1300253"/>
    <lineage>
        <taxon>Bacteria</taxon>
        <taxon>Pseudomonadati</taxon>
        <taxon>Pseudomonadota</taxon>
        <taxon>Gammaproteobacteria</taxon>
        <taxon>Alteromonadales</taxon>
        <taxon>Alteromonadaceae</taxon>
        <taxon>Alteromonas/Salinimonas group</taxon>
        <taxon>Alteromonas</taxon>
    </lineage>
</organism>
<geneLocation type="plasmid" evidence="2">
    <name>unnamed</name>
</geneLocation>
<dbReference type="PANTHER" id="PTHR13696:SF52">
    <property type="entry name" value="PARA FAMILY PROTEIN CT_582"/>
    <property type="match status" value="1"/>
</dbReference>
<dbReference type="PANTHER" id="PTHR13696">
    <property type="entry name" value="P-LOOP CONTAINING NUCLEOSIDE TRIPHOSPHATE HYDROLASE"/>
    <property type="match status" value="1"/>
</dbReference>
<dbReference type="InterPro" id="IPR027417">
    <property type="entry name" value="P-loop_NTPase"/>
</dbReference>
<sequence>MVERFRKNAKARTIAVASRKGGVGKTFSAINIACCAANGGPNGDLPKLKVLIVDADSQQNSTYYYLKHMGAQMAGQKVLLPPNPNCPMGNIYNISDIIAGNEYMEYPTEWENIFIIPSDGRIDQLNDIATGDIKGYDDNQLNKFSSMLFDDLIADVSDEYDLIVIDTPPSKTHASQGAIAASSDS</sequence>
<dbReference type="InterPro" id="IPR050678">
    <property type="entry name" value="DNA_Partitioning_ATPase"/>
</dbReference>
<dbReference type="CDD" id="cd02042">
    <property type="entry name" value="ParAB_family"/>
    <property type="match status" value="1"/>
</dbReference>
<keyword evidence="2" id="KW-0614">Plasmid</keyword>
<dbReference type="HOGENOM" id="CLU_1458406_0_0_6"/>
<dbReference type="SUPFAM" id="SSF52540">
    <property type="entry name" value="P-loop containing nucleoside triphosphate hydrolases"/>
    <property type="match status" value="1"/>
</dbReference>
<name>S5ASH4_9ALTE</name>
<dbReference type="KEGG" id="amh:I633_21956"/>
<dbReference type="BioCyc" id="AMAC1300253:G12YX-3465-MONOMER"/>
<dbReference type="Pfam" id="PF13614">
    <property type="entry name" value="AAA_31"/>
    <property type="match status" value="1"/>
</dbReference>
<dbReference type="AlphaFoldDB" id="S5ASH4"/>
<proteinExistence type="predicted"/>
<dbReference type="Proteomes" id="UP000014909">
    <property type="component" value="Plasmid unnamed"/>
</dbReference>
<feature type="domain" description="AAA" evidence="1">
    <location>
        <begin position="12"/>
        <end position="182"/>
    </location>
</feature>
<evidence type="ECO:0000313" key="2">
    <source>
        <dbReference type="EMBL" id="AGP79818.1"/>
    </source>
</evidence>
<dbReference type="EMBL" id="CP004847">
    <property type="protein sequence ID" value="AGP79818.1"/>
    <property type="molecule type" value="Genomic_DNA"/>
</dbReference>
<reference evidence="2 3" key="1">
    <citation type="journal article" date="2013" name="Genome Biol. Evol.">
        <title>Genomic Diversity of "Deep Ecotype" Alteromonas macleodii Isolates: Evidence for Pan-Mediterranean Clonal Frames.</title>
        <authorList>
            <person name="Lopez-Perez M."/>
            <person name="Gonzaga A."/>
            <person name="Rodriguez-Valera F."/>
        </authorList>
    </citation>
    <scope>NUCLEOTIDE SEQUENCE [LARGE SCALE GENOMIC DNA]</scope>
    <source>
        <strain evidence="3">'English Channel 615'</strain>
        <plasmid evidence="3">Plasmid</plasmid>
    </source>
</reference>
<dbReference type="PATRIC" id="fig|1300253.3.peg.4580"/>
<accession>S5ASH4</accession>
<protein>
    <submittedName>
        <fullName evidence="2">Cobyrinic acid ac-diamide synthase</fullName>
    </submittedName>
</protein>
<evidence type="ECO:0000259" key="1">
    <source>
        <dbReference type="Pfam" id="PF13614"/>
    </source>
</evidence>
<dbReference type="Gene3D" id="3.40.50.300">
    <property type="entry name" value="P-loop containing nucleotide triphosphate hydrolases"/>
    <property type="match status" value="1"/>
</dbReference>
<gene>
    <name evidence="2" type="ORF">I633_21956</name>
</gene>
<dbReference type="InterPro" id="IPR025669">
    <property type="entry name" value="AAA_dom"/>
</dbReference>